<dbReference type="Proteomes" id="UP000288805">
    <property type="component" value="Unassembled WGS sequence"/>
</dbReference>
<evidence type="ECO:0000313" key="1">
    <source>
        <dbReference type="EMBL" id="RVW23881.1"/>
    </source>
</evidence>
<name>A0A438CL12_VITVI</name>
<accession>A0A438CL12</accession>
<comment type="caution">
    <text evidence="1">The sequence shown here is derived from an EMBL/GenBank/DDBJ whole genome shotgun (WGS) entry which is preliminary data.</text>
</comment>
<gene>
    <name evidence="1" type="ORF">CK203_094636</name>
</gene>
<sequence>MQSQDYAIQVTDPKPEEIKLDNERISSQMKIIKYDFVVSVITSRVESHSLKDVQGLLLAQEIELSSIW</sequence>
<evidence type="ECO:0000313" key="2">
    <source>
        <dbReference type="Proteomes" id="UP000288805"/>
    </source>
</evidence>
<dbReference type="AlphaFoldDB" id="A0A438CL12"/>
<proteinExistence type="predicted"/>
<dbReference type="EMBL" id="QGNW01002184">
    <property type="protein sequence ID" value="RVW23881.1"/>
    <property type="molecule type" value="Genomic_DNA"/>
</dbReference>
<reference evidence="1 2" key="1">
    <citation type="journal article" date="2018" name="PLoS Genet.">
        <title>Population sequencing reveals clonal diversity and ancestral inbreeding in the grapevine cultivar Chardonnay.</title>
        <authorList>
            <person name="Roach M.J."/>
            <person name="Johnson D.L."/>
            <person name="Bohlmann J."/>
            <person name="van Vuuren H.J."/>
            <person name="Jones S.J."/>
            <person name="Pretorius I.S."/>
            <person name="Schmidt S.A."/>
            <person name="Borneman A.R."/>
        </authorList>
    </citation>
    <scope>NUCLEOTIDE SEQUENCE [LARGE SCALE GENOMIC DNA]</scope>
    <source>
        <strain evidence="2">cv. Chardonnay</strain>
        <tissue evidence="1">Leaf</tissue>
    </source>
</reference>
<organism evidence="1 2">
    <name type="scientific">Vitis vinifera</name>
    <name type="common">Grape</name>
    <dbReference type="NCBI Taxonomy" id="29760"/>
    <lineage>
        <taxon>Eukaryota</taxon>
        <taxon>Viridiplantae</taxon>
        <taxon>Streptophyta</taxon>
        <taxon>Embryophyta</taxon>
        <taxon>Tracheophyta</taxon>
        <taxon>Spermatophyta</taxon>
        <taxon>Magnoliopsida</taxon>
        <taxon>eudicotyledons</taxon>
        <taxon>Gunneridae</taxon>
        <taxon>Pentapetalae</taxon>
        <taxon>rosids</taxon>
        <taxon>Vitales</taxon>
        <taxon>Vitaceae</taxon>
        <taxon>Viteae</taxon>
        <taxon>Vitis</taxon>
    </lineage>
</organism>
<protein>
    <submittedName>
        <fullName evidence="1">Uncharacterized protein</fullName>
    </submittedName>
</protein>